<organism evidence="3">
    <name type="scientific">uncultured Chloroflexia bacterium</name>
    <dbReference type="NCBI Taxonomy" id="1672391"/>
    <lineage>
        <taxon>Bacteria</taxon>
        <taxon>Bacillati</taxon>
        <taxon>Chloroflexota</taxon>
        <taxon>Chloroflexia</taxon>
        <taxon>environmental samples</taxon>
    </lineage>
</organism>
<feature type="domain" description="Gfo/Idh/MocA-like oxidoreductase C-terminal" evidence="2">
    <location>
        <begin position="22"/>
        <end position="141"/>
    </location>
</feature>
<name>A0A6J4HI19_9CHLR</name>
<protein>
    <submittedName>
        <fullName evidence="3">NADH-dependent dyhydrogenase</fullName>
    </submittedName>
</protein>
<dbReference type="EMBL" id="CADCTR010000189">
    <property type="protein sequence ID" value="CAA9224202.1"/>
    <property type="molecule type" value="Genomic_DNA"/>
</dbReference>
<dbReference type="InterPro" id="IPR004104">
    <property type="entry name" value="Gfo/Idh/MocA-like_OxRdtase_C"/>
</dbReference>
<reference evidence="3" key="1">
    <citation type="submission" date="2020-02" db="EMBL/GenBank/DDBJ databases">
        <authorList>
            <person name="Meier V. D."/>
        </authorList>
    </citation>
    <scope>NUCLEOTIDE SEQUENCE</scope>
    <source>
        <strain evidence="3">AVDCRST_MAG93</strain>
    </source>
</reference>
<gene>
    <name evidence="3" type="ORF">AVDCRST_MAG93-584</name>
</gene>
<dbReference type="PANTHER" id="PTHR43377">
    <property type="entry name" value="BILIVERDIN REDUCTASE A"/>
    <property type="match status" value="1"/>
</dbReference>
<evidence type="ECO:0000313" key="3">
    <source>
        <dbReference type="EMBL" id="CAA9224202.1"/>
    </source>
</evidence>
<feature type="non-terminal residue" evidence="3">
    <location>
        <position position="1"/>
    </location>
</feature>
<evidence type="ECO:0000259" key="2">
    <source>
        <dbReference type="Pfam" id="PF02894"/>
    </source>
</evidence>
<dbReference type="SUPFAM" id="SSF55347">
    <property type="entry name" value="Glyceraldehyde-3-phosphate dehydrogenase-like, C-terminal domain"/>
    <property type="match status" value="1"/>
</dbReference>
<accession>A0A6J4HI19</accession>
<dbReference type="InterPro" id="IPR051450">
    <property type="entry name" value="Gfo/Idh/MocA_Oxidoreductases"/>
</dbReference>
<dbReference type="Gene3D" id="3.30.360.10">
    <property type="entry name" value="Dihydrodipicolinate Reductase, domain 2"/>
    <property type="match status" value="1"/>
</dbReference>
<comment type="similarity">
    <text evidence="1">Belongs to the Gfo/Idh/MocA family.</text>
</comment>
<dbReference type="Pfam" id="PF02894">
    <property type="entry name" value="GFO_IDH_MocA_C"/>
    <property type="match status" value="1"/>
</dbReference>
<sequence length="141" mass="15330">TEVTEVYAEVGYDLLHPNLGIDDAGMLSFKLANGAYGTLDTSWSRPSAFPTWGDVTIEVLGERGIIRLDAFKQQLALYSNQEGKAQWVPWGSNMDLGLIRDFVDMIATGREPSITGHDGLKALEVALAAYRSAETGEVVPL</sequence>
<proteinExistence type="inferred from homology"/>
<evidence type="ECO:0000256" key="1">
    <source>
        <dbReference type="ARBA" id="ARBA00010928"/>
    </source>
</evidence>
<dbReference type="AlphaFoldDB" id="A0A6J4HI19"/>
<dbReference type="PANTHER" id="PTHR43377:SF1">
    <property type="entry name" value="BILIVERDIN REDUCTASE A"/>
    <property type="match status" value="1"/>
</dbReference>